<dbReference type="Pfam" id="PF00496">
    <property type="entry name" value="SBP_bac_5"/>
    <property type="match status" value="1"/>
</dbReference>
<dbReference type="GO" id="GO:1904680">
    <property type="term" value="F:peptide transmembrane transporter activity"/>
    <property type="evidence" value="ECO:0007669"/>
    <property type="project" value="TreeGrafter"/>
</dbReference>
<dbReference type="SUPFAM" id="SSF53850">
    <property type="entry name" value="Periplasmic binding protein-like II"/>
    <property type="match status" value="1"/>
</dbReference>
<feature type="region of interest" description="Disordered" evidence="1">
    <location>
        <begin position="30"/>
        <end position="72"/>
    </location>
</feature>
<dbReference type="InterPro" id="IPR030678">
    <property type="entry name" value="Peptide/Ni-bd"/>
</dbReference>
<protein>
    <submittedName>
        <fullName evidence="4">ABC transporter</fullName>
    </submittedName>
</protein>
<feature type="compositionally biased region" description="Basic and acidic residues" evidence="1">
    <location>
        <begin position="34"/>
        <end position="44"/>
    </location>
</feature>
<sequence>MNRPNMRRTHAIVIAIAAGSLVLTACGGDSNGGSKEKTKSDKDAAQQQAQIPLGDQAASTGPAVEVPGATPGGRIRVYQRDNFDHLDPAQIYVSDEGLLATLYTRQLTTYKTDDKGRKTLVGDLATDSGTVSDGGKTWKFTLKDGIKFEDGKPITSADIRHSIERMYAKFITDGPTYVQQWLSGAGTEYRKALPDGPYKGKHLPKTVLDTPDAKTVVFHFTSPQPDAPFALAMAAYGVVEKAKDTKEKYDTKPVSTGPYRIASFKAGKSMTLEKNPGWDPKTDPFRHQYVDGFDITFNHQTSDSTKRLIADNGEAQTALSFTNAVDPLQTKDVLSNAAAKKRTVIGYQPYVWQMNFNMDRITDKRIRDAITYAIPDVQLVRLNGGSYGGEIAGGLLAPTVPGYEKGYDPYGKIKKPNGDLAKAKELLKAAGKENMKLVYGYANTEVGQKEAVVIADALKKAGFNVQKKEIDSATWYSQMGKVKNGLDIYRTGWGQDWPSASTVIPPSYDGTQIQDGASNYSHINDEHVNAEIKRIGRITDIKQATKQWSKLHHYIVEKVNPAAPLFFTKQFQIYGSKIGGAQYSDTINYIDPTRLFVKK</sequence>
<dbReference type="Gene3D" id="3.10.105.10">
    <property type="entry name" value="Dipeptide-binding Protein, Domain 3"/>
    <property type="match status" value="1"/>
</dbReference>
<name>A0A917ZMB7_9ACTN</name>
<comment type="caution">
    <text evidence="4">The sequence shown here is derived from an EMBL/GenBank/DDBJ whole genome shotgun (WGS) entry which is preliminary data.</text>
</comment>
<accession>A0A917ZMB7</accession>
<gene>
    <name evidence="4" type="ORF">GCM10012280_21020</name>
</gene>
<dbReference type="GO" id="GO:0043190">
    <property type="term" value="C:ATP-binding cassette (ABC) transporter complex"/>
    <property type="evidence" value="ECO:0007669"/>
    <property type="project" value="InterPro"/>
</dbReference>
<feature type="signal peptide" evidence="2">
    <location>
        <begin position="1"/>
        <end position="25"/>
    </location>
</feature>
<evidence type="ECO:0000259" key="3">
    <source>
        <dbReference type="Pfam" id="PF00496"/>
    </source>
</evidence>
<dbReference type="PROSITE" id="PS51257">
    <property type="entry name" value="PROKAR_LIPOPROTEIN"/>
    <property type="match status" value="1"/>
</dbReference>
<dbReference type="Proteomes" id="UP000641932">
    <property type="component" value="Unassembled WGS sequence"/>
</dbReference>
<keyword evidence="5" id="KW-1185">Reference proteome</keyword>
<evidence type="ECO:0000256" key="1">
    <source>
        <dbReference type="SAM" id="MobiDB-lite"/>
    </source>
</evidence>
<dbReference type="PANTHER" id="PTHR30290">
    <property type="entry name" value="PERIPLASMIC BINDING COMPONENT OF ABC TRANSPORTER"/>
    <property type="match status" value="1"/>
</dbReference>
<feature type="chain" id="PRO_5039431464" evidence="2">
    <location>
        <begin position="26"/>
        <end position="599"/>
    </location>
</feature>
<feature type="domain" description="Solute-binding protein family 5" evidence="3">
    <location>
        <begin position="120"/>
        <end position="513"/>
    </location>
</feature>
<keyword evidence="2" id="KW-0732">Signal</keyword>
<dbReference type="GO" id="GO:0042597">
    <property type="term" value="C:periplasmic space"/>
    <property type="evidence" value="ECO:0007669"/>
    <property type="project" value="UniProtKB-ARBA"/>
</dbReference>
<dbReference type="PANTHER" id="PTHR30290:SF83">
    <property type="entry name" value="ABC TRANSPORTER SUBSTRATE-BINDING PROTEIN"/>
    <property type="match status" value="1"/>
</dbReference>
<dbReference type="RefSeq" id="WP_189131287.1">
    <property type="nucleotide sequence ID" value="NZ_BMMS01000007.1"/>
</dbReference>
<reference evidence="4" key="1">
    <citation type="journal article" date="2014" name="Int. J. Syst. Evol. Microbiol.">
        <title>Complete genome sequence of Corynebacterium casei LMG S-19264T (=DSM 44701T), isolated from a smear-ripened cheese.</title>
        <authorList>
            <consortium name="US DOE Joint Genome Institute (JGI-PGF)"/>
            <person name="Walter F."/>
            <person name="Albersmeier A."/>
            <person name="Kalinowski J."/>
            <person name="Ruckert C."/>
        </authorList>
    </citation>
    <scope>NUCLEOTIDE SEQUENCE</scope>
    <source>
        <strain evidence="4">CGMCC 4.7201</strain>
    </source>
</reference>
<evidence type="ECO:0000313" key="5">
    <source>
        <dbReference type="Proteomes" id="UP000641932"/>
    </source>
</evidence>
<dbReference type="Gene3D" id="3.40.190.10">
    <property type="entry name" value="Periplasmic binding protein-like II"/>
    <property type="match status" value="1"/>
</dbReference>
<reference evidence="4" key="2">
    <citation type="submission" date="2020-09" db="EMBL/GenBank/DDBJ databases">
        <authorList>
            <person name="Sun Q."/>
            <person name="Zhou Y."/>
        </authorList>
    </citation>
    <scope>NUCLEOTIDE SEQUENCE</scope>
    <source>
        <strain evidence="4">CGMCC 4.7201</strain>
    </source>
</reference>
<dbReference type="InterPro" id="IPR000914">
    <property type="entry name" value="SBP_5_dom"/>
</dbReference>
<dbReference type="CDD" id="cd08506">
    <property type="entry name" value="PBP2_clavulanate_OppA2"/>
    <property type="match status" value="1"/>
</dbReference>
<dbReference type="GO" id="GO:0015833">
    <property type="term" value="P:peptide transport"/>
    <property type="evidence" value="ECO:0007669"/>
    <property type="project" value="TreeGrafter"/>
</dbReference>
<evidence type="ECO:0000313" key="4">
    <source>
        <dbReference type="EMBL" id="GGO85970.1"/>
    </source>
</evidence>
<dbReference type="PIRSF" id="PIRSF002741">
    <property type="entry name" value="MppA"/>
    <property type="match status" value="1"/>
</dbReference>
<dbReference type="EMBL" id="BMMS01000007">
    <property type="protein sequence ID" value="GGO85970.1"/>
    <property type="molecule type" value="Genomic_DNA"/>
</dbReference>
<dbReference type="InterPro" id="IPR039424">
    <property type="entry name" value="SBP_5"/>
</dbReference>
<dbReference type="AlphaFoldDB" id="A0A917ZMB7"/>
<evidence type="ECO:0000256" key="2">
    <source>
        <dbReference type="SAM" id="SignalP"/>
    </source>
</evidence>
<organism evidence="4 5">
    <name type="scientific">Wenjunlia tyrosinilytica</name>
    <dbReference type="NCBI Taxonomy" id="1544741"/>
    <lineage>
        <taxon>Bacteria</taxon>
        <taxon>Bacillati</taxon>
        <taxon>Actinomycetota</taxon>
        <taxon>Actinomycetes</taxon>
        <taxon>Kitasatosporales</taxon>
        <taxon>Streptomycetaceae</taxon>
        <taxon>Wenjunlia</taxon>
    </lineage>
</organism>
<proteinExistence type="predicted"/>